<feature type="compositionally biased region" description="Low complexity" evidence="1">
    <location>
        <begin position="58"/>
        <end position="73"/>
    </location>
</feature>
<feature type="compositionally biased region" description="Basic residues" evidence="1">
    <location>
        <begin position="11"/>
        <end position="24"/>
    </location>
</feature>
<proteinExistence type="predicted"/>
<feature type="compositionally biased region" description="Basic and acidic residues" evidence="1">
    <location>
        <begin position="253"/>
        <end position="265"/>
    </location>
</feature>
<protein>
    <submittedName>
        <fullName evidence="2">Uncharacterized protein</fullName>
    </submittedName>
</protein>
<feature type="compositionally biased region" description="Basic and acidic residues" evidence="1">
    <location>
        <begin position="157"/>
        <end position="175"/>
    </location>
</feature>
<name>A0A448ZQY2_9STRA</name>
<organism evidence="2 3">
    <name type="scientific">Pseudo-nitzschia multistriata</name>
    <dbReference type="NCBI Taxonomy" id="183589"/>
    <lineage>
        <taxon>Eukaryota</taxon>
        <taxon>Sar</taxon>
        <taxon>Stramenopiles</taxon>
        <taxon>Ochrophyta</taxon>
        <taxon>Bacillariophyta</taxon>
        <taxon>Bacillariophyceae</taxon>
        <taxon>Bacillariophycidae</taxon>
        <taxon>Bacillariales</taxon>
        <taxon>Bacillariaceae</taxon>
        <taxon>Pseudo-nitzschia</taxon>
    </lineage>
</organism>
<sequence length="279" mass="30050">MGRSQVLYNRTKGRGRNRAGRGGRGRGDEGGTSNGGRDGTDKRHRNHWKQQHYAHPISSGNVSNSKNSGGDSNPKGKDYENEYELLLAGRDTFLRSKDHQNSSAFEEEEEIYQCAALGASICIPSMAATLNSMSVSHRLRMPLHVVASAFPSRFKADQVRDEGQKEGEEEVHADSENGDASVGKAVVVEDDADDSSANLEDWLDDACGNTQEPQPQTSIPHRTVSPKASDGSIHNSDNGDDVSPSAANLGNEKTAEAAVDNKIEDGGDGDLDDWLDSVI</sequence>
<evidence type="ECO:0000313" key="3">
    <source>
        <dbReference type="Proteomes" id="UP000291116"/>
    </source>
</evidence>
<dbReference type="OrthoDB" id="10668491at2759"/>
<dbReference type="AlphaFoldDB" id="A0A448ZQY2"/>
<feature type="compositionally biased region" description="Polar residues" evidence="1">
    <location>
        <begin position="208"/>
        <end position="220"/>
    </location>
</feature>
<feature type="region of interest" description="Disordered" evidence="1">
    <location>
        <begin position="157"/>
        <end position="279"/>
    </location>
</feature>
<accession>A0A448ZQY2</accession>
<feature type="compositionally biased region" description="Basic residues" evidence="1">
    <location>
        <begin position="42"/>
        <end position="52"/>
    </location>
</feature>
<feature type="region of interest" description="Disordered" evidence="1">
    <location>
        <begin position="1"/>
        <end position="78"/>
    </location>
</feature>
<dbReference type="Proteomes" id="UP000291116">
    <property type="component" value="Unassembled WGS sequence"/>
</dbReference>
<evidence type="ECO:0000256" key="1">
    <source>
        <dbReference type="SAM" id="MobiDB-lite"/>
    </source>
</evidence>
<gene>
    <name evidence="2" type="ORF">PSNMU_V1.4_AUG-EV-PASAV3_0116040</name>
</gene>
<feature type="compositionally biased region" description="Acidic residues" evidence="1">
    <location>
        <begin position="266"/>
        <end position="279"/>
    </location>
</feature>
<reference evidence="2 3" key="1">
    <citation type="submission" date="2019-01" db="EMBL/GenBank/DDBJ databases">
        <authorList>
            <person name="Ferrante I. M."/>
        </authorList>
    </citation>
    <scope>NUCLEOTIDE SEQUENCE [LARGE SCALE GENOMIC DNA]</scope>
    <source>
        <strain evidence="2 3">B856</strain>
    </source>
</reference>
<keyword evidence="3" id="KW-1185">Reference proteome</keyword>
<dbReference type="EMBL" id="CAACVS010000647">
    <property type="protein sequence ID" value="VEU44448.1"/>
    <property type="molecule type" value="Genomic_DNA"/>
</dbReference>
<evidence type="ECO:0000313" key="2">
    <source>
        <dbReference type="EMBL" id="VEU44448.1"/>
    </source>
</evidence>